<name>A0ABT3PZ06_9BACT</name>
<keyword evidence="2" id="KW-1185">Reference proteome</keyword>
<dbReference type="RefSeq" id="WP_265789543.1">
    <property type="nucleotide sequence ID" value="NZ_BAABRS010000002.1"/>
</dbReference>
<dbReference type="Proteomes" id="UP001207337">
    <property type="component" value="Unassembled WGS sequence"/>
</dbReference>
<protein>
    <submittedName>
        <fullName evidence="1">Uncharacterized protein</fullName>
    </submittedName>
</protein>
<comment type="caution">
    <text evidence="1">The sequence shown here is derived from an EMBL/GenBank/DDBJ whole genome shotgun (WGS) entry which is preliminary data.</text>
</comment>
<proteinExistence type="predicted"/>
<evidence type="ECO:0000313" key="1">
    <source>
        <dbReference type="EMBL" id="MCW9713083.1"/>
    </source>
</evidence>
<sequence length="261" mass="29090">MGFIIKYNRFFSVTLGEEGAGDIMEGFTFFPTRECRRLMDNHNLVFRSRSTGFEVFYSETPLIPISESVRFSYGFRIPDAGLFEKYGLVREDETDTTVYQPGLYFDNLNPDGSIISGSPASIVASGTDPGETVSSADTYRIYRQTFKVYDEAAGTPPSSYELSHQYNTSLTQTNPVDPDPAAGSLITTINSIDLNGDYISESGPYLLEADVQPPPNRKVYLSEELGQKGAHGVVDIYWENPQDTVSDPEKGQEYNIIFKPK</sequence>
<gene>
    <name evidence="1" type="ORF">LQ318_09225</name>
</gene>
<dbReference type="EMBL" id="JAJNDC010000002">
    <property type="protein sequence ID" value="MCW9713083.1"/>
    <property type="molecule type" value="Genomic_DNA"/>
</dbReference>
<reference evidence="1 2" key="1">
    <citation type="submission" date="2021-11" db="EMBL/GenBank/DDBJ databases">
        <title>Aliifidinibius sp. nov., a new bacterium isolated from saline soil.</title>
        <authorList>
            <person name="Galisteo C."/>
            <person name="De La Haba R."/>
            <person name="Sanchez-Porro C."/>
            <person name="Ventosa A."/>
        </authorList>
    </citation>
    <scope>NUCLEOTIDE SEQUENCE [LARGE SCALE GENOMIC DNA]</scope>
    <source>
        <strain evidence="1 2">KACC 190600</strain>
    </source>
</reference>
<evidence type="ECO:0000313" key="2">
    <source>
        <dbReference type="Proteomes" id="UP001207337"/>
    </source>
</evidence>
<accession>A0ABT3PZ06</accession>
<organism evidence="1 2">
    <name type="scientific">Fodinibius salicampi</name>
    <dbReference type="NCBI Taxonomy" id="1920655"/>
    <lineage>
        <taxon>Bacteria</taxon>
        <taxon>Pseudomonadati</taxon>
        <taxon>Balneolota</taxon>
        <taxon>Balneolia</taxon>
        <taxon>Balneolales</taxon>
        <taxon>Balneolaceae</taxon>
        <taxon>Fodinibius</taxon>
    </lineage>
</organism>